<reference evidence="2 3" key="1">
    <citation type="submission" date="2019-04" db="EMBL/GenBank/DDBJ databases">
        <title>Fungal friends and foes A comparative genomics study of 23 Aspergillus species from section Flavi.</title>
        <authorList>
            <consortium name="DOE Joint Genome Institute"/>
            <person name="Kjaerbolling I."/>
            <person name="Vesth T.C."/>
            <person name="Frisvad J.C."/>
            <person name="Nybo J.L."/>
            <person name="Theobald S."/>
            <person name="Kildgaard S."/>
            <person name="Petersen T.I."/>
            <person name="Kuo A."/>
            <person name="Sato A."/>
            <person name="Lyhne E.K."/>
            <person name="Kogle M.E."/>
            <person name="Wiebenga A."/>
            <person name="Kun R.S."/>
            <person name="Lubbers R.J."/>
            <person name="Makela M.R."/>
            <person name="Barry K."/>
            <person name="Chovatia M."/>
            <person name="Clum A."/>
            <person name="Daum C."/>
            <person name="Haridas S."/>
            <person name="He G."/>
            <person name="LaButti K."/>
            <person name="Lipzen A."/>
            <person name="Mondo S."/>
            <person name="Pangilinan J."/>
            <person name="Riley R."/>
            <person name="Salamov A."/>
            <person name="Simmons B.A."/>
            <person name="Magnuson J.K."/>
            <person name="Henrissat B."/>
            <person name="Mortensen U.H."/>
            <person name="Larsen T.O."/>
            <person name="De vries R.P."/>
            <person name="Grigoriev I.V."/>
            <person name="Machida M."/>
            <person name="Baker S.E."/>
            <person name="Andersen M.R."/>
        </authorList>
    </citation>
    <scope>NUCLEOTIDE SEQUENCE [LARGE SCALE GENOMIC DNA]</scope>
    <source>
        <strain evidence="2 3">CBS 126849</strain>
    </source>
</reference>
<organism evidence="2 3">
    <name type="scientific">Aspergillus novoparasiticus</name>
    <dbReference type="NCBI Taxonomy" id="986946"/>
    <lineage>
        <taxon>Eukaryota</taxon>
        <taxon>Fungi</taxon>
        <taxon>Dikarya</taxon>
        <taxon>Ascomycota</taxon>
        <taxon>Pezizomycotina</taxon>
        <taxon>Eurotiomycetes</taxon>
        <taxon>Eurotiomycetidae</taxon>
        <taxon>Eurotiales</taxon>
        <taxon>Aspergillaceae</taxon>
        <taxon>Aspergillus</taxon>
        <taxon>Aspergillus subgen. Circumdati</taxon>
    </lineage>
</organism>
<gene>
    <name evidence="2" type="ORF">BDV33DRAFT_179040</name>
</gene>
<proteinExistence type="predicted"/>
<keyword evidence="1" id="KW-0812">Transmembrane</keyword>
<accession>A0A5N6EJ32</accession>
<evidence type="ECO:0000313" key="2">
    <source>
        <dbReference type="EMBL" id="KAB8216420.1"/>
    </source>
</evidence>
<name>A0A5N6EJ32_9EURO</name>
<dbReference type="Proteomes" id="UP000326799">
    <property type="component" value="Unassembled WGS sequence"/>
</dbReference>
<keyword evidence="1" id="KW-1133">Transmembrane helix</keyword>
<sequence>MISTMYWFLLLEAFLGFHHAIAFGNYYFLVYLYLINSIYFGRSHALRRFVSVLEGWYDGSSYTSTCPMDDSSPGFDSPRDTRAFCYEV</sequence>
<evidence type="ECO:0000256" key="1">
    <source>
        <dbReference type="SAM" id="Phobius"/>
    </source>
</evidence>
<dbReference type="EMBL" id="ML733481">
    <property type="protein sequence ID" value="KAB8216420.1"/>
    <property type="molecule type" value="Genomic_DNA"/>
</dbReference>
<protein>
    <submittedName>
        <fullName evidence="2">Uncharacterized protein</fullName>
    </submittedName>
</protein>
<keyword evidence="1" id="KW-0472">Membrane</keyword>
<dbReference type="AlphaFoldDB" id="A0A5N6EJ32"/>
<feature type="transmembrane region" description="Helical" evidence="1">
    <location>
        <begin position="6"/>
        <end position="34"/>
    </location>
</feature>
<evidence type="ECO:0000313" key="3">
    <source>
        <dbReference type="Proteomes" id="UP000326799"/>
    </source>
</evidence>
<keyword evidence="3" id="KW-1185">Reference proteome</keyword>